<protein>
    <submittedName>
        <fullName evidence="2">Transposase IS3/IS911 family protein</fullName>
    </submittedName>
</protein>
<sequence length="100" mass="11576">MQQKKRKTYPREFKIETVKLATEGDAKVPEIARDLGIHPNTLYNWINEFSAKPEAAFPGKGHSSESDAETIRQLKRENERLKMEREILKKAMAIFSKDQS</sequence>
<dbReference type="EMBL" id="CP001661">
    <property type="protein sequence ID" value="ACT16482.1"/>
    <property type="molecule type" value="Genomic_DNA"/>
</dbReference>
<dbReference type="HOGENOM" id="CLU_027402_33_2_7"/>
<dbReference type="SUPFAM" id="SSF46689">
    <property type="entry name" value="Homeodomain-like"/>
    <property type="match status" value="1"/>
</dbReference>
<dbReference type="Gene3D" id="1.10.10.60">
    <property type="entry name" value="Homeodomain-like"/>
    <property type="match status" value="1"/>
</dbReference>
<proteinExistence type="predicted"/>
<dbReference type="KEGG" id="gem:GM21_0401"/>
<dbReference type="InterPro" id="IPR002514">
    <property type="entry name" value="Transposase_8"/>
</dbReference>
<dbReference type="STRING" id="443144.GM21_0401"/>
<keyword evidence="1" id="KW-0175">Coiled coil</keyword>
<dbReference type="GO" id="GO:0004803">
    <property type="term" value="F:transposase activity"/>
    <property type="evidence" value="ECO:0007669"/>
    <property type="project" value="InterPro"/>
</dbReference>
<dbReference type="Pfam" id="PF01527">
    <property type="entry name" value="HTH_Tnp_1"/>
    <property type="match status" value="1"/>
</dbReference>
<dbReference type="InterPro" id="IPR051839">
    <property type="entry name" value="RD_transcriptional_regulator"/>
</dbReference>
<dbReference type="eggNOG" id="COG2963">
    <property type="taxonomic scope" value="Bacteria"/>
</dbReference>
<dbReference type="GO" id="GO:0003677">
    <property type="term" value="F:DNA binding"/>
    <property type="evidence" value="ECO:0007669"/>
    <property type="project" value="InterPro"/>
</dbReference>
<dbReference type="PANTHER" id="PTHR33215">
    <property type="entry name" value="PROTEIN DISTAL ANTENNA"/>
    <property type="match status" value="1"/>
</dbReference>
<feature type="coiled-coil region" evidence="1">
    <location>
        <begin position="64"/>
        <end position="91"/>
    </location>
</feature>
<evidence type="ECO:0000256" key="1">
    <source>
        <dbReference type="SAM" id="Coils"/>
    </source>
</evidence>
<reference evidence="2" key="1">
    <citation type="submission" date="2009-07" db="EMBL/GenBank/DDBJ databases">
        <title>Complete sequence of Geobacter sp. M21.</title>
        <authorList>
            <consortium name="US DOE Joint Genome Institute"/>
            <person name="Lucas S."/>
            <person name="Copeland A."/>
            <person name="Lapidus A."/>
            <person name="Glavina del Rio T."/>
            <person name="Dalin E."/>
            <person name="Tice H."/>
            <person name="Bruce D."/>
            <person name="Goodwin L."/>
            <person name="Pitluck S."/>
            <person name="Saunders E."/>
            <person name="Brettin T."/>
            <person name="Detter J.C."/>
            <person name="Han C."/>
            <person name="Larimer F."/>
            <person name="Land M."/>
            <person name="Hauser L."/>
            <person name="Kyrpides N."/>
            <person name="Ovchinnikova G."/>
            <person name="Lovley D."/>
        </authorList>
    </citation>
    <scope>NUCLEOTIDE SEQUENCE [LARGE SCALE GENOMIC DNA]</scope>
    <source>
        <strain evidence="2">M21</strain>
    </source>
</reference>
<evidence type="ECO:0000313" key="2">
    <source>
        <dbReference type="EMBL" id="ACT16482.1"/>
    </source>
</evidence>
<dbReference type="PANTHER" id="PTHR33215:SF13">
    <property type="entry name" value="PROTEIN DISTAL ANTENNA"/>
    <property type="match status" value="1"/>
</dbReference>
<organism evidence="2">
    <name type="scientific">Geobacter sp. (strain M21)</name>
    <dbReference type="NCBI Taxonomy" id="443144"/>
    <lineage>
        <taxon>Bacteria</taxon>
        <taxon>Pseudomonadati</taxon>
        <taxon>Thermodesulfobacteriota</taxon>
        <taxon>Desulfuromonadia</taxon>
        <taxon>Geobacterales</taxon>
        <taxon>Geobacteraceae</taxon>
        <taxon>Geobacter</taxon>
    </lineage>
</organism>
<gene>
    <name evidence="2" type="ordered locus">GM21_0401</name>
</gene>
<accession>C6DYY1</accession>
<dbReference type="AlphaFoldDB" id="C6DYY1"/>
<name>C6DYY1_GEOSM</name>
<dbReference type="InterPro" id="IPR009057">
    <property type="entry name" value="Homeodomain-like_sf"/>
</dbReference>
<dbReference type="GO" id="GO:0006313">
    <property type="term" value="P:DNA transposition"/>
    <property type="evidence" value="ECO:0007669"/>
    <property type="project" value="InterPro"/>
</dbReference>